<organism evidence="4 5">
    <name type="scientific">Mycolicibacter acidiphilus</name>
    <dbReference type="NCBI Taxonomy" id="2835306"/>
    <lineage>
        <taxon>Bacteria</taxon>
        <taxon>Bacillati</taxon>
        <taxon>Actinomycetota</taxon>
        <taxon>Actinomycetes</taxon>
        <taxon>Mycobacteriales</taxon>
        <taxon>Mycobacteriaceae</taxon>
        <taxon>Mycolicibacter</taxon>
    </lineage>
</organism>
<dbReference type="SUPFAM" id="SSF53756">
    <property type="entry name" value="UDP-Glycosyltransferase/glycogen phosphorylase"/>
    <property type="match status" value="1"/>
</dbReference>
<feature type="region of interest" description="Disordered" evidence="2">
    <location>
        <begin position="257"/>
        <end position="281"/>
    </location>
</feature>
<accession>A0ABS5RIU1</accession>
<evidence type="ECO:0000313" key="5">
    <source>
        <dbReference type="Proteomes" id="UP001519535"/>
    </source>
</evidence>
<dbReference type="InterPro" id="IPR029044">
    <property type="entry name" value="Nucleotide-diphossugar_trans"/>
</dbReference>
<dbReference type="Pfam" id="PF00534">
    <property type="entry name" value="Glycos_transf_1"/>
    <property type="match status" value="1"/>
</dbReference>
<dbReference type="SUPFAM" id="SSF53448">
    <property type="entry name" value="Nucleotide-diphospho-sugar transferases"/>
    <property type="match status" value="1"/>
</dbReference>
<dbReference type="RefSeq" id="WP_214092383.1">
    <property type="nucleotide sequence ID" value="NZ_JAHCLR010000012.1"/>
</dbReference>
<dbReference type="Pfam" id="PF13641">
    <property type="entry name" value="Glyco_tranf_2_3"/>
    <property type="match status" value="1"/>
</dbReference>
<evidence type="ECO:0000313" key="4">
    <source>
        <dbReference type="EMBL" id="MBS9533498.1"/>
    </source>
</evidence>
<comment type="caution">
    <text evidence="4">The sequence shown here is derived from an EMBL/GenBank/DDBJ whole genome shotgun (WGS) entry which is preliminary data.</text>
</comment>
<keyword evidence="1 4" id="KW-0808">Transferase</keyword>
<keyword evidence="5" id="KW-1185">Reference proteome</keyword>
<dbReference type="Proteomes" id="UP001519535">
    <property type="component" value="Unassembled WGS sequence"/>
</dbReference>
<reference evidence="4 5" key="1">
    <citation type="submission" date="2021-05" db="EMBL/GenBank/DDBJ databases">
        <title>Mycobacterium acidophilum sp. nov., an extremely acid-tolerant member of the genus Mycobacterium.</title>
        <authorList>
            <person name="Xia J."/>
        </authorList>
    </citation>
    <scope>NUCLEOTIDE SEQUENCE [LARGE SCALE GENOMIC DNA]</scope>
    <source>
        <strain evidence="4 5">M1</strain>
    </source>
</reference>
<dbReference type="GO" id="GO:0016757">
    <property type="term" value="F:glycosyltransferase activity"/>
    <property type="evidence" value="ECO:0007669"/>
    <property type="project" value="UniProtKB-KW"/>
</dbReference>
<dbReference type="PANTHER" id="PTHR12526">
    <property type="entry name" value="GLYCOSYLTRANSFERASE"/>
    <property type="match status" value="1"/>
</dbReference>
<evidence type="ECO:0000259" key="3">
    <source>
        <dbReference type="Pfam" id="PF00534"/>
    </source>
</evidence>
<feature type="domain" description="Glycosyl transferase family 1" evidence="3">
    <location>
        <begin position="495"/>
        <end position="650"/>
    </location>
</feature>
<evidence type="ECO:0000256" key="2">
    <source>
        <dbReference type="SAM" id="MobiDB-lite"/>
    </source>
</evidence>
<proteinExistence type="predicted"/>
<dbReference type="EC" id="2.4.-.-" evidence="4"/>
<keyword evidence="4" id="KW-0328">Glycosyltransferase</keyword>
<dbReference type="CDD" id="cd03801">
    <property type="entry name" value="GT4_PimA-like"/>
    <property type="match status" value="1"/>
</dbReference>
<evidence type="ECO:0000256" key="1">
    <source>
        <dbReference type="ARBA" id="ARBA00022679"/>
    </source>
</evidence>
<dbReference type="Gene3D" id="3.40.50.2000">
    <property type="entry name" value="Glycogen Phosphorylase B"/>
    <property type="match status" value="2"/>
</dbReference>
<gene>
    <name evidence="4" type="ORF">KIH27_07840</name>
</gene>
<dbReference type="Gene3D" id="3.90.550.10">
    <property type="entry name" value="Spore Coat Polysaccharide Biosynthesis Protein SpsA, Chain A"/>
    <property type="match status" value="1"/>
</dbReference>
<name>A0ABS5RIU1_9MYCO</name>
<dbReference type="EMBL" id="JAHCLR010000012">
    <property type="protein sequence ID" value="MBS9533498.1"/>
    <property type="molecule type" value="Genomic_DNA"/>
</dbReference>
<protein>
    <submittedName>
        <fullName evidence="4">Glycosyltransferase</fullName>
        <ecNumber evidence="4">2.4.-.-</ecNumber>
    </submittedName>
</protein>
<dbReference type="PANTHER" id="PTHR12526:SF636">
    <property type="entry name" value="BLL3647 PROTEIN"/>
    <property type="match status" value="1"/>
</dbReference>
<sequence length="673" mass="73087">MITAHDRVYLKRPANPPPPLPDARPLAVLIVTYKSHDLLEQCLASVAKHLPGLAVYVYENSGADYPGREELAARHPDVHWVLGRVNLGFAAAFNALVEHAPPEVDLLMLNPDARLLGPLIRTRRLLRGPGVAVVAPLAHDDAGPGPAPWDIATRRWTLLRALIAASGYTSAAKYANALRGTPISLLYARQPAESQAIEGFIGSGCMAISRAAWNAIGGYDEEYFLYGDDADWQARARAAGWRILLADEIAVEHGNPTIDAGAGGPAGTHGPKVSTAERGRNHDLQRANTALVLEHEHTVHHADAYLAGTTLLDRVQRSKRAQRRAATRRAALPTIVIVTNRLVYGGAERQKVLLATELDRRGYPVTIACVQRFGPLIKEVPHSVRVVRQPWWAPVVDIPKGPAVLISSDTNTETGFATLWRAGGSGRRWLVAPHSAREQRVYSRPLAAAMSRADGFVVLAQRQWEILSAHHRLSGQQFVAPNGINAPAQFVPPTRADGEPPHLVMLSRIVEDKNPHLLVEALGGLTEMPWRLSIFGDGPDRDRLQALTPAHLADRVQWRGWSDGPGPALADADLLCLPSRTEAFPLVILEAMARSIPVAASAVCAVPEMLGHGKAGLVVEPNSVAGWRYHLAEILAQPEAMRAMGQRGAERMRAHYTVEAMTDAYVEAIEAVL</sequence>
<dbReference type="InterPro" id="IPR001296">
    <property type="entry name" value="Glyco_trans_1"/>
</dbReference>